<dbReference type="RefSeq" id="WP_145340814.1">
    <property type="nucleotide sequence ID" value="NZ_SMLY01000059.1"/>
</dbReference>
<evidence type="ECO:0000313" key="1">
    <source>
        <dbReference type="EMBL" id="TWI93349.1"/>
    </source>
</evidence>
<evidence type="ECO:0000313" key="2">
    <source>
        <dbReference type="Proteomes" id="UP000320593"/>
    </source>
</evidence>
<proteinExistence type="predicted"/>
<dbReference type="Proteomes" id="UP000320593">
    <property type="component" value="Unassembled WGS sequence"/>
</dbReference>
<accession>A0A562TI24</accession>
<keyword evidence="2" id="KW-1185">Reference proteome</keyword>
<organism evidence="1 2">
    <name type="scientific">Roseibium hamelinense</name>
    <dbReference type="NCBI Taxonomy" id="150831"/>
    <lineage>
        <taxon>Bacteria</taxon>
        <taxon>Pseudomonadati</taxon>
        <taxon>Pseudomonadota</taxon>
        <taxon>Alphaproteobacteria</taxon>
        <taxon>Hyphomicrobiales</taxon>
        <taxon>Stappiaceae</taxon>
        <taxon>Roseibium</taxon>
    </lineage>
</organism>
<dbReference type="EMBL" id="VLLF01000001">
    <property type="protein sequence ID" value="TWI93349.1"/>
    <property type="molecule type" value="Genomic_DNA"/>
</dbReference>
<dbReference type="AlphaFoldDB" id="A0A562TI24"/>
<protein>
    <submittedName>
        <fullName evidence="1">Uncharacterized protein</fullName>
    </submittedName>
</protein>
<name>A0A562TI24_9HYPH</name>
<gene>
    <name evidence="1" type="ORF">JM93_00905</name>
</gene>
<reference evidence="1 2" key="1">
    <citation type="submission" date="2019-07" db="EMBL/GenBank/DDBJ databases">
        <title>Genomic Encyclopedia of Archaeal and Bacterial Type Strains, Phase II (KMG-II): from individual species to whole genera.</title>
        <authorList>
            <person name="Goeker M."/>
        </authorList>
    </citation>
    <scope>NUCLEOTIDE SEQUENCE [LARGE SCALE GENOMIC DNA]</scope>
    <source>
        <strain evidence="1 2">ATCC BAA-252</strain>
    </source>
</reference>
<comment type="caution">
    <text evidence="1">The sequence shown here is derived from an EMBL/GenBank/DDBJ whole genome shotgun (WGS) entry which is preliminary data.</text>
</comment>
<sequence length="204" mass="22625">MSNTRFTTNFCGSGGLNYDKSRNNRARAEVIRKRDNNLDLPSNVSGHISTFMNSLNQSKAKGTCKSFKTGFNATNSLLRNEKLFLSTICNGTSTNLDINNAVARLNTDYYLNNALSHNQITRFEGSLKNSLKDAHIPPAAQDHLVRRSFDPINGVPDCVIESIIENPHTEMSTLETARRHPNQNIQTLANAVIAQRTSLTCTIL</sequence>